<evidence type="ECO:0000256" key="1">
    <source>
        <dbReference type="SAM" id="MobiDB-lite"/>
    </source>
</evidence>
<evidence type="ECO:0000313" key="2">
    <source>
        <dbReference type="EMBL" id="KAF9498920.1"/>
    </source>
</evidence>
<evidence type="ECO:0000313" key="3">
    <source>
        <dbReference type="Proteomes" id="UP000807025"/>
    </source>
</evidence>
<feature type="compositionally biased region" description="Basic and acidic residues" evidence="1">
    <location>
        <begin position="117"/>
        <end position="135"/>
    </location>
</feature>
<feature type="compositionally biased region" description="Low complexity" evidence="1">
    <location>
        <begin position="1"/>
        <end position="17"/>
    </location>
</feature>
<dbReference type="AlphaFoldDB" id="A0A9P6A2P4"/>
<gene>
    <name evidence="2" type="ORF">BDN71DRAFT_1503632</name>
</gene>
<dbReference type="OrthoDB" id="3032433at2759"/>
<accession>A0A9P6A2P4</accession>
<dbReference type="EMBL" id="MU154535">
    <property type="protein sequence ID" value="KAF9498920.1"/>
    <property type="molecule type" value="Genomic_DNA"/>
</dbReference>
<feature type="region of interest" description="Disordered" evidence="1">
    <location>
        <begin position="1"/>
        <end position="62"/>
    </location>
</feature>
<dbReference type="Proteomes" id="UP000807025">
    <property type="component" value="Unassembled WGS sequence"/>
</dbReference>
<comment type="caution">
    <text evidence="2">The sequence shown here is derived from an EMBL/GenBank/DDBJ whole genome shotgun (WGS) entry which is preliminary data.</text>
</comment>
<protein>
    <submittedName>
        <fullName evidence="2">Uncharacterized protein</fullName>
    </submittedName>
</protein>
<feature type="region of interest" description="Disordered" evidence="1">
    <location>
        <begin position="101"/>
        <end position="157"/>
    </location>
</feature>
<sequence>MTCTAYTTRSRAAQRAATPEDLELTGESPIFLPPTLPRRTAVTNSEHDNTHPIEHRRRSYSNVVAKRVPSVEENSDHEKNKNLLTLDEEFNLLRNAHTKLNREQTNTVRAAEDGMTTEEREWTARRLPHARDNARALEPLAEPGDSPSRNKGKGIDP</sequence>
<name>A0A9P6A2P4_PLEER</name>
<organism evidence="2 3">
    <name type="scientific">Pleurotus eryngii</name>
    <name type="common">Boletus of the steppes</name>
    <dbReference type="NCBI Taxonomy" id="5323"/>
    <lineage>
        <taxon>Eukaryota</taxon>
        <taxon>Fungi</taxon>
        <taxon>Dikarya</taxon>
        <taxon>Basidiomycota</taxon>
        <taxon>Agaricomycotina</taxon>
        <taxon>Agaricomycetes</taxon>
        <taxon>Agaricomycetidae</taxon>
        <taxon>Agaricales</taxon>
        <taxon>Pleurotineae</taxon>
        <taxon>Pleurotaceae</taxon>
        <taxon>Pleurotus</taxon>
    </lineage>
</organism>
<keyword evidence="3" id="KW-1185">Reference proteome</keyword>
<proteinExistence type="predicted"/>
<reference evidence="2" key="1">
    <citation type="submission" date="2020-11" db="EMBL/GenBank/DDBJ databases">
        <authorList>
            <consortium name="DOE Joint Genome Institute"/>
            <person name="Ahrendt S."/>
            <person name="Riley R."/>
            <person name="Andreopoulos W."/>
            <person name="Labutti K."/>
            <person name="Pangilinan J."/>
            <person name="Ruiz-Duenas F.J."/>
            <person name="Barrasa J.M."/>
            <person name="Sanchez-Garcia M."/>
            <person name="Camarero S."/>
            <person name="Miyauchi S."/>
            <person name="Serrano A."/>
            <person name="Linde D."/>
            <person name="Babiker R."/>
            <person name="Drula E."/>
            <person name="Ayuso-Fernandez I."/>
            <person name="Pacheco R."/>
            <person name="Padilla G."/>
            <person name="Ferreira P."/>
            <person name="Barriuso J."/>
            <person name="Kellner H."/>
            <person name="Castanera R."/>
            <person name="Alfaro M."/>
            <person name="Ramirez L."/>
            <person name="Pisabarro A.G."/>
            <person name="Kuo A."/>
            <person name="Tritt A."/>
            <person name="Lipzen A."/>
            <person name="He G."/>
            <person name="Yan M."/>
            <person name="Ng V."/>
            <person name="Cullen D."/>
            <person name="Martin F."/>
            <person name="Rosso M.-N."/>
            <person name="Henrissat B."/>
            <person name="Hibbett D."/>
            <person name="Martinez A.T."/>
            <person name="Grigoriev I.V."/>
        </authorList>
    </citation>
    <scope>NUCLEOTIDE SEQUENCE</scope>
    <source>
        <strain evidence="2">ATCC 90797</strain>
    </source>
</reference>